<dbReference type="PROSITE" id="PS00018">
    <property type="entry name" value="EF_HAND_1"/>
    <property type="match status" value="1"/>
</dbReference>
<dbReference type="InterPro" id="IPR018247">
    <property type="entry name" value="EF_Hand_1_Ca_BS"/>
</dbReference>
<keyword evidence="4 8" id="KW-0812">Transmembrane</keyword>
<gene>
    <name evidence="13" type="ORF">NBRC110019_03250</name>
</gene>
<dbReference type="NCBIfam" id="TIGR04056">
    <property type="entry name" value="OMP_RagA_SusC"/>
    <property type="match status" value="1"/>
</dbReference>
<evidence type="ECO:0000259" key="11">
    <source>
        <dbReference type="Pfam" id="PF00593"/>
    </source>
</evidence>
<dbReference type="Gene3D" id="2.170.130.10">
    <property type="entry name" value="TonB-dependent receptor, plug domain"/>
    <property type="match status" value="1"/>
</dbReference>
<evidence type="ECO:0000256" key="2">
    <source>
        <dbReference type="ARBA" id="ARBA00022448"/>
    </source>
</evidence>
<comment type="caution">
    <text evidence="13">The sequence shown here is derived from an EMBL/GenBank/DDBJ whole genome shotgun (WGS) entry which is preliminary data.</text>
</comment>
<feature type="domain" description="TonB-dependent receptor plug" evidence="12">
    <location>
        <begin position="124"/>
        <end position="256"/>
    </location>
</feature>
<dbReference type="EMBL" id="BRVP01000002">
    <property type="protein sequence ID" value="GLB51286.1"/>
    <property type="molecule type" value="Genomic_DNA"/>
</dbReference>
<dbReference type="FunFam" id="2.170.130.10:FF:000008">
    <property type="entry name" value="SusC/RagA family TonB-linked outer membrane protein"/>
    <property type="match status" value="1"/>
</dbReference>
<name>A0A9W6B2P7_9FLAO</name>
<dbReference type="Pfam" id="PF13715">
    <property type="entry name" value="CarbopepD_reg_2"/>
    <property type="match status" value="1"/>
</dbReference>
<evidence type="ECO:0000256" key="8">
    <source>
        <dbReference type="PROSITE-ProRule" id="PRU01360"/>
    </source>
</evidence>
<evidence type="ECO:0000313" key="13">
    <source>
        <dbReference type="EMBL" id="GLB51286.1"/>
    </source>
</evidence>
<evidence type="ECO:0000256" key="1">
    <source>
        <dbReference type="ARBA" id="ARBA00004571"/>
    </source>
</evidence>
<dbReference type="InterPro" id="IPR036942">
    <property type="entry name" value="Beta-barrel_TonB_sf"/>
</dbReference>
<dbReference type="Pfam" id="PF07715">
    <property type="entry name" value="Plug"/>
    <property type="match status" value="1"/>
</dbReference>
<keyword evidence="3 8" id="KW-1134">Transmembrane beta strand</keyword>
<keyword evidence="14" id="KW-1185">Reference proteome</keyword>
<dbReference type="InterPro" id="IPR039426">
    <property type="entry name" value="TonB-dep_rcpt-like"/>
</dbReference>
<dbReference type="SUPFAM" id="SSF49464">
    <property type="entry name" value="Carboxypeptidase regulatory domain-like"/>
    <property type="match status" value="1"/>
</dbReference>
<evidence type="ECO:0000256" key="7">
    <source>
        <dbReference type="ARBA" id="ARBA00023237"/>
    </source>
</evidence>
<evidence type="ECO:0000256" key="3">
    <source>
        <dbReference type="ARBA" id="ARBA00022452"/>
    </source>
</evidence>
<dbReference type="InterPro" id="IPR012910">
    <property type="entry name" value="Plug_dom"/>
</dbReference>
<comment type="similarity">
    <text evidence="8 9">Belongs to the TonB-dependent receptor family.</text>
</comment>
<reference evidence="13" key="1">
    <citation type="submission" date="2022-07" db="EMBL/GenBank/DDBJ databases">
        <title>Taxonomy of Novel Oxalotrophic and Methylotrophic Bacteria.</title>
        <authorList>
            <person name="Sahin N."/>
            <person name="Tani A."/>
        </authorList>
    </citation>
    <scope>NUCLEOTIDE SEQUENCE</scope>
    <source>
        <strain evidence="13">AM327</strain>
    </source>
</reference>
<dbReference type="Proteomes" id="UP001143545">
    <property type="component" value="Unassembled WGS sequence"/>
</dbReference>
<evidence type="ECO:0000256" key="6">
    <source>
        <dbReference type="ARBA" id="ARBA00023136"/>
    </source>
</evidence>
<dbReference type="InterPro" id="IPR023996">
    <property type="entry name" value="TonB-dep_OMP_SusC/RagA"/>
</dbReference>
<sequence length="1041" mass="115174">MMKIILERKNISWKYLLLYSFFILSSTTAFSQTTVEGVVKDEANVTLPGVTVLEKGTNNGITTDFDGNYSITVKKGATLVFSFIGFTSQEVVVGEQTKIDVTLKPNVENLDEVVVIGYGSQKREQVNSAVAVVDLENTKEQPKVTVDQMLQGQAAGVSVTSDSGKPGAAVSVRIRGATSLTGSNEPLYVIDGIPISGDARNSATSGRPIAGSDFTSEGNTTVNPLAALNPNDIESVVVLKDASATAIYGSRGANGVVIVTTKSGKKGSGKITYDSYLTFQTQSKLLDVMNLSQYASQQNALAEIYGLEPRVEFTYPELLGAGTNWQEELFRTGVTQNHQISLSGRKEMFSYYLSGSYLKQEGTLIGSGLKRYTFKTNLDSRVKDWLRIGTNLSVAITNEDLVFGSSSNGIINYSILSAPDLAAYAGDGDFQAQEENNLGINFNNPLAMALAVDTELVRKNFFGNTYLEADIIKGLKYRFEFGGNTEFSEFDKYTPEAEYLSTEEAVYNVRRQSWYSWNLKNLITFDKKIDKHSFTLLLGHEASESAWQGVISQGNGFVSDQIHALDVADETTANDYKGSSSLVSFFGRLIYDFNNKYSLTATYRADGSSKFSKENRWGYFPGISGSWRISNESFMSDVKLVSDLKLRVGYGQTGNQNIGGYAYGSSLYSFTTDTGVGFLVSNLGNADLKWESMNQTNIGLDMAFLNNKLKLTVEWYNKVSKDFLYTIPLPEYLTGNNNWEGGLGNPTVNVGEMKNTGWDLSLNYGASTEDFSWNSTLIFSTYKNELTEMNEDLNLIQTVGDINYNDITVTNSVVGQAIGQFYGLKADGLLRSQEEVTNAGTYFGETPEIGDVKYEDVNGDGIVNEEDYTYIGNPHPKFTYGFTNNFSYKGFTLSVFLQGSYGNDILNLTRKYGTRNSNLYINQLSEAQDFWSEDNTDASLPRPQLEDHNNNRISSRFVEDGSYLRIQNVTLGYNFPSDLISKFKMTRLRIYGGVQNLYTFTDYKGYDPEVGSINQNALLMGIDNGRYPSPRTYTMGLNIEF</sequence>
<dbReference type="Pfam" id="PF00593">
    <property type="entry name" value="TonB_dep_Rec_b-barrel"/>
    <property type="match status" value="1"/>
</dbReference>
<keyword evidence="7 8" id="KW-0998">Cell outer membrane</keyword>
<dbReference type="AlphaFoldDB" id="A0A9W6B2P7"/>
<comment type="subcellular location">
    <subcellularLocation>
        <location evidence="1 8">Cell outer membrane</location>
        <topology evidence="1 8">Multi-pass membrane protein</topology>
    </subcellularLocation>
</comment>
<accession>A0A9W6B2P7</accession>
<dbReference type="Gene3D" id="2.60.40.1120">
    <property type="entry name" value="Carboxypeptidase-like, regulatory domain"/>
    <property type="match status" value="1"/>
</dbReference>
<protein>
    <submittedName>
        <fullName evidence="13">SusC/RagA family TonB-linked outer membrane protein</fullName>
    </submittedName>
</protein>
<dbReference type="InterPro" id="IPR037066">
    <property type="entry name" value="Plug_dom_sf"/>
</dbReference>
<dbReference type="InterPro" id="IPR000531">
    <property type="entry name" value="Beta-barrel_TonB"/>
</dbReference>
<feature type="chain" id="PRO_5041000633" evidence="10">
    <location>
        <begin position="32"/>
        <end position="1041"/>
    </location>
</feature>
<organism evidence="13 14">
    <name type="scientific">Neptunitalea chrysea</name>
    <dbReference type="NCBI Taxonomy" id="1647581"/>
    <lineage>
        <taxon>Bacteria</taxon>
        <taxon>Pseudomonadati</taxon>
        <taxon>Bacteroidota</taxon>
        <taxon>Flavobacteriia</taxon>
        <taxon>Flavobacteriales</taxon>
        <taxon>Flavobacteriaceae</taxon>
        <taxon>Neptunitalea</taxon>
    </lineage>
</organism>
<feature type="signal peptide" evidence="10">
    <location>
        <begin position="1"/>
        <end position="31"/>
    </location>
</feature>
<dbReference type="InterPro" id="IPR023997">
    <property type="entry name" value="TonB-dep_OMP_SusC/RagA_CS"/>
</dbReference>
<keyword evidence="5 9" id="KW-0798">TonB box</keyword>
<dbReference type="InterPro" id="IPR008969">
    <property type="entry name" value="CarboxyPept-like_regulatory"/>
</dbReference>
<evidence type="ECO:0000313" key="14">
    <source>
        <dbReference type="Proteomes" id="UP001143545"/>
    </source>
</evidence>
<keyword evidence="10" id="KW-0732">Signal</keyword>
<evidence type="ECO:0000256" key="9">
    <source>
        <dbReference type="RuleBase" id="RU003357"/>
    </source>
</evidence>
<evidence type="ECO:0000256" key="10">
    <source>
        <dbReference type="SAM" id="SignalP"/>
    </source>
</evidence>
<proteinExistence type="inferred from homology"/>
<dbReference type="PROSITE" id="PS52016">
    <property type="entry name" value="TONB_DEPENDENT_REC_3"/>
    <property type="match status" value="1"/>
</dbReference>
<dbReference type="NCBIfam" id="TIGR04057">
    <property type="entry name" value="SusC_RagA_signa"/>
    <property type="match status" value="1"/>
</dbReference>
<evidence type="ECO:0000256" key="5">
    <source>
        <dbReference type="ARBA" id="ARBA00023077"/>
    </source>
</evidence>
<evidence type="ECO:0000256" key="4">
    <source>
        <dbReference type="ARBA" id="ARBA00022692"/>
    </source>
</evidence>
<dbReference type="GO" id="GO:0009279">
    <property type="term" value="C:cell outer membrane"/>
    <property type="evidence" value="ECO:0007669"/>
    <property type="project" value="UniProtKB-SubCell"/>
</dbReference>
<keyword evidence="2 8" id="KW-0813">Transport</keyword>
<dbReference type="SUPFAM" id="SSF56935">
    <property type="entry name" value="Porins"/>
    <property type="match status" value="1"/>
</dbReference>
<dbReference type="RefSeq" id="WP_281751669.1">
    <property type="nucleotide sequence ID" value="NZ_BRVP01000002.1"/>
</dbReference>
<dbReference type="Gene3D" id="2.40.170.20">
    <property type="entry name" value="TonB-dependent receptor, beta-barrel domain"/>
    <property type="match status" value="1"/>
</dbReference>
<keyword evidence="6 8" id="KW-0472">Membrane</keyword>
<evidence type="ECO:0000259" key="12">
    <source>
        <dbReference type="Pfam" id="PF07715"/>
    </source>
</evidence>
<feature type="domain" description="TonB-dependent receptor-like beta-barrel" evidence="11">
    <location>
        <begin position="459"/>
        <end position="997"/>
    </location>
</feature>